<feature type="non-terminal residue" evidence="1">
    <location>
        <position position="202"/>
    </location>
</feature>
<dbReference type="GO" id="GO:0045324">
    <property type="term" value="P:late endosome to vacuole transport"/>
    <property type="evidence" value="ECO:0007669"/>
    <property type="project" value="TreeGrafter"/>
</dbReference>
<proteinExistence type="predicted"/>
<dbReference type="InterPro" id="IPR026847">
    <property type="entry name" value="VPS13"/>
</dbReference>
<dbReference type="Pfam" id="PF12624">
    <property type="entry name" value="VPS13_N"/>
    <property type="match status" value="1"/>
</dbReference>
<reference evidence="1 2" key="1">
    <citation type="journal article" date="2018" name="New Phytol.">
        <title>Phylogenomics of Endogonaceae and evolution of mycorrhizas within Mucoromycota.</title>
        <authorList>
            <person name="Chang Y."/>
            <person name="Desiro A."/>
            <person name="Na H."/>
            <person name="Sandor L."/>
            <person name="Lipzen A."/>
            <person name="Clum A."/>
            <person name="Barry K."/>
            <person name="Grigoriev I.V."/>
            <person name="Martin F.M."/>
            <person name="Stajich J.E."/>
            <person name="Smith M.E."/>
            <person name="Bonito G."/>
            <person name="Spatafora J.W."/>
        </authorList>
    </citation>
    <scope>NUCLEOTIDE SEQUENCE [LARGE SCALE GENOMIC DNA]</scope>
    <source>
        <strain evidence="1 2">GMNB39</strain>
    </source>
</reference>
<dbReference type="InterPro" id="IPR026854">
    <property type="entry name" value="VPS13_N"/>
</dbReference>
<dbReference type="GO" id="GO:0006623">
    <property type="term" value="P:protein targeting to vacuole"/>
    <property type="evidence" value="ECO:0007669"/>
    <property type="project" value="TreeGrafter"/>
</dbReference>
<name>A0A433CZ39_9FUNG</name>
<dbReference type="PANTHER" id="PTHR16166">
    <property type="entry name" value="VACUOLAR PROTEIN SORTING-ASSOCIATED PROTEIN VPS13"/>
    <property type="match status" value="1"/>
</dbReference>
<dbReference type="EMBL" id="RBNI01010149">
    <property type="protein sequence ID" value="RUP43863.1"/>
    <property type="molecule type" value="Genomic_DNA"/>
</dbReference>
<comment type="caution">
    <text evidence="1">The sequence shown here is derived from an EMBL/GenBank/DDBJ whole genome shotgun (WGS) entry which is preliminary data.</text>
</comment>
<accession>A0A433CZ39</accession>
<protein>
    <submittedName>
        <fullName evidence="1">Vacuolar protein sorting-associated protein vps13</fullName>
    </submittedName>
</protein>
<evidence type="ECO:0000313" key="1">
    <source>
        <dbReference type="EMBL" id="RUP43863.1"/>
    </source>
</evidence>
<dbReference type="PANTHER" id="PTHR16166:SF93">
    <property type="entry name" value="INTERMEMBRANE LIPID TRANSFER PROTEIN VPS13"/>
    <property type="match status" value="1"/>
</dbReference>
<organism evidence="1 2">
    <name type="scientific">Jimgerdemannia flammicorona</name>
    <dbReference type="NCBI Taxonomy" id="994334"/>
    <lineage>
        <taxon>Eukaryota</taxon>
        <taxon>Fungi</taxon>
        <taxon>Fungi incertae sedis</taxon>
        <taxon>Mucoromycota</taxon>
        <taxon>Mucoromycotina</taxon>
        <taxon>Endogonomycetes</taxon>
        <taxon>Endogonales</taxon>
        <taxon>Endogonaceae</taxon>
        <taxon>Jimgerdemannia</taxon>
    </lineage>
</organism>
<gene>
    <name evidence="1" type="ORF">BC936DRAFT_136618</name>
</gene>
<dbReference type="GO" id="GO:0045053">
    <property type="term" value="P:protein retention in Golgi apparatus"/>
    <property type="evidence" value="ECO:0007669"/>
    <property type="project" value="TreeGrafter"/>
</dbReference>
<evidence type="ECO:0000313" key="2">
    <source>
        <dbReference type="Proteomes" id="UP000268093"/>
    </source>
</evidence>
<keyword evidence="2" id="KW-1185">Reference proteome</keyword>
<dbReference type="GO" id="GO:0007005">
    <property type="term" value="P:mitochondrion organization"/>
    <property type="evidence" value="ECO:0007669"/>
    <property type="project" value="TreeGrafter"/>
</dbReference>
<dbReference type="Proteomes" id="UP000268093">
    <property type="component" value="Unassembled WGS sequence"/>
</dbReference>
<sequence length="202" mass="22392">MLESLVANLLNRFLGAYVSNLNYNQLNIGIWSGEVVLRNLQLKKEALDKFNLPIDVLEGYLGELTLSIPWSNLKGQPVKVFVDNVYLLAVPRSDAAVSPEEADARAQQVKQEKLANAEMLASQQPKSGEAPENDSFVNQLVTKIVDNLQISINHIHVRYEDCTADPEHPFAAGFTLSELSATSTDAGWNQQFLTEENSAIHK</sequence>
<dbReference type="OrthoDB" id="428159at2759"/>